<dbReference type="Proteomes" id="UP000260862">
    <property type="component" value="Unassembled WGS sequence"/>
</dbReference>
<keyword evidence="1" id="KW-0732">Signal</keyword>
<dbReference type="PROSITE" id="PS51257">
    <property type="entry name" value="PROKAR_LIPOPROTEIN"/>
    <property type="match status" value="1"/>
</dbReference>
<dbReference type="AlphaFoldDB" id="A0A3E4N6Z6"/>
<name>A0A3E4N6Z6_9BACT</name>
<reference evidence="3 4" key="1">
    <citation type="submission" date="2018-08" db="EMBL/GenBank/DDBJ databases">
        <title>A genome reference for cultivated species of the human gut microbiota.</title>
        <authorList>
            <person name="Zou Y."/>
            <person name="Xue W."/>
            <person name="Luo G."/>
        </authorList>
    </citation>
    <scope>NUCLEOTIDE SEQUENCE [LARGE SCALE GENOMIC DNA]</scope>
    <source>
        <strain evidence="3 4">TF10-3AC</strain>
    </source>
</reference>
<feature type="domain" description="DUF5017" evidence="2">
    <location>
        <begin position="38"/>
        <end position="98"/>
    </location>
</feature>
<keyword evidence="4" id="KW-1185">Reference proteome</keyword>
<protein>
    <submittedName>
        <fullName evidence="3">DUF5017 domain-containing protein</fullName>
    </submittedName>
</protein>
<dbReference type="InterPro" id="IPR032185">
    <property type="entry name" value="DUF5017"/>
</dbReference>
<dbReference type="EMBL" id="QSQT01000002">
    <property type="protein sequence ID" value="RGK58057.1"/>
    <property type="molecule type" value="Genomic_DNA"/>
</dbReference>
<feature type="signal peptide" evidence="1">
    <location>
        <begin position="1"/>
        <end position="17"/>
    </location>
</feature>
<sequence length="386" mass="43269">MKTSKLYILLLSTLAFASCTKEMTEGLDEVNVSVVTSETVTAEGSIITVKKGTPVEFSFAGEPDFITFYSGELGHQYIYRQRVENEESDIVSSKLKFNIYQEGTSYAESTGRYTNCIDVFYAFSDPENGVEGFPGLSKDNFDADSTLVVDFWKAGKWKEICPKAEYDNLGTNITVAKSCELDVKDFVGKNLVIAIAYNKEERPNPSVNGKNATTQLKYYFDSMNIENLLRNNNVTHQYAGEFMFTALNFNHENLYNQSIKDDDKGYKGNDWTSVSSYLPDDLAYGTVTANVSGMWNMNNVANGGFYIHSTGSAYSWKTAWLVSDPIKITSCEPDQGVSIKNLSQDIRSYSYTYKNVGTYRATFLITNANYKHDDSQVYTVVVNVTD</sequence>
<dbReference type="Pfam" id="PF16409">
    <property type="entry name" value="DUF5017"/>
    <property type="match status" value="1"/>
</dbReference>
<accession>A0A3E4N6Z6</accession>
<comment type="caution">
    <text evidence="3">The sequence shown here is derived from an EMBL/GenBank/DDBJ whole genome shotgun (WGS) entry which is preliminary data.</text>
</comment>
<evidence type="ECO:0000313" key="3">
    <source>
        <dbReference type="EMBL" id="RGK58057.1"/>
    </source>
</evidence>
<feature type="chain" id="PRO_5017627391" evidence="1">
    <location>
        <begin position="18"/>
        <end position="386"/>
    </location>
</feature>
<dbReference type="RefSeq" id="WP_117670409.1">
    <property type="nucleotide sequence ID" value="NZ_CABOGR010000002.1"/>
</dbReference>
<evidence type="ECO:0000259" key="2">
    <source>
        <dbReference type="Pfam" id="PF16409"/>
    </source>
</evidence>
<gene>
    <name evidence="3" type="ORF">DXD04_02045</name>
</gene>
<proteinExistence type="predicted"/>
<evidence type="ECO:0000256" key="1">
    <source>
        <dbReference type="SAM" id="SignalP"/>
    </source>
</evidence>
<evidence type="ECO:0000313" key="4">
    <source>
        <dbReference type="Proteomes" id="UP000260862"/>
    </source>
</evidence>
<organism evidence="3 4">
    <name type="scientific">Phocaeicola plebeius</name>
    <dbReference type="NCBI Taxonomy" id="310297"/>
    <lineage>
        <taxon>Bacteria</taxon>
        <taxon>Pseudomonadati</taxon>
        <taxon>Bacteroidota</taxon>
        <taxon>Bacteroidia</taxon>
        <taxon>Bacteroidales</taxon>
        <taxon>Bacteroidaceae</taxon>
        <taxon>Phocaeicola</taxon>
    </lineage>
</organism>